<dbReference type="AlphaFoldDB" id="A0A382ZZ99"/>
<protein>
    <submittedName>
        <fullName evidence="2">Uncharacterized protein</fullName>
    </submittedName>
</protein>
<evidence type="ECO:0000313" key="2">
    <source>
        <dbReference type="EMBL" id="SVE00620.1"/>
    </source>
</evidence>
<feature type="non-terminal residue" evidence="2">
    <location>
        <position position="1"/>
    </location>
</feature>
<feature type="non-terminal residue" evidence="2">
    <location>
        <position position="40"/>
    </location>
</feature>
<evidence type="ECO:0000256" key="1">
    <source>
        <dbReference type="SAM" id="MobiDB-lite"/>
    </source>
</evidence>
<sequence>VQPYATDGVSLGSAEEPYDSDMTHSYRLTEGRLIRYPLTR</sequence>
<reference evidence="2" key="1">
    <citation type="submission" date="2018-05" db="EMBL/GenBank/DDBJ databases">
        <authorList>
            <person name="Lanie J.A."/>
            <person name="Ng W.-L."/>
            <person name="Kazmierczak K.M."/>
            <person name="Andrzejewski T.M."/>
            <person name="Davidsen T.M."/>
            <person name="Wayne K.J."/>
            <person name="Tettelin H."/>
            <person name="Glass J.I."/>
            <person name="Rusch D."/>
            <person name="Podicherti R."/>
            <person name="Tsui H.-C.T."/>
            <person name="Winkler M.E."/>
        </authorList>
    </citation>
    <scope>NUCLEOTIDE SEQUENCE</scope>
</reference>
<organism evidence="2">
    <name type="scientific">marine metagenome</name>
    <dbReference type="NCBI Taxonomy" id="408172"/>
    <lineage>
        <taxon>unclassified sequences</taxon>
        <taxon>metagenomes</taxon>
        <taxon>ecological metagenomes</taxon>
    </lineage>
</organism>
<feature type="region of interest" description="Disordered" evidence="1">
    <location>
        <begin position="1"/>
        <end position="20"/>
    </location>
</feature>
<gene>
    <name evidence="2" type="ORF">METZ01_LOCUS453474</name>
</gene>
<dbReference type="EMBL" id="UINC01187743">
    <property type="protein sequence ID" value="SVE00620.1"/>
    <property type="molecule type" value="Genomic_DNA"/>
</dbReference>
<proteinExistence type="predicted"/>
<accession>A0A382ZZ99</accession>
<name>A0A382ZZ99_9ZZZZ</name>